<keyword evidence="1" id="KW-0812">Transmembrane</keyword>
<accession>X0SLY0</accession>
<reference evidence="2" key="1">
    <citation type="journal article" date="2014" name="Front. Microbiol.">
        <title>High frequency of phylogenetically diverse reductive dehalogenase-homologous genes in deep subseafloor sedimentary metagenomes.</title>
        <authorList>
            <person name="Kawai M."/>
            <person name="Futagami T."/>
            <person name="Toyoda A."/>
            <person name="Takaki Y."/>
            <person name="Nishi S."/>
            <person name="Hori S."/>
            <person name="Arai W."/>
            <person name="Tsubouchi T."/>
            <person name="Morono Y."/>
            <person name="Uchiyama I."/>
            <person name="Ito T."/>
            <person name="Fujiyama A."/>
            <person name="Inagaki F."/>
            <person name="Takami H."/>
        </authorList>
    </citation>
    <scope>NUCLEOTIDE SEQUENCE</scope>
    <source>
        <strain evidence="2">Expedition CK06-06</strain>
    </source>
</reference>
<evidence type="ECO:0008006" key="3">
    <source>
        <dbReference type="Google" id="ProtNLM"/>
    </source>
</evidence>
<keyword evidence="1" id="KW-1133">Transmembrane helix</keyword>
<feature type="transmembrane region" description="Helical" evidence="1">
    <location>
        <begin position="100"/>
        <end position="121"/>
    </location>
</feature>
<feature type="transmembrane region" description="Helical" evidence="1">
    <location>
        <begin position="360"/>
        <end position="379"/>
    </location>
</feature>
<dbReference type="AlphaFoldDB" id="X0SLY0"/>
<feature type="transmembrane region" description="Helical" evidence="1">
    <location>
        <begin position="268"/>
        <end position="293"/>
    </location>
</feature>
<keyword evidence="1" id="KW-0472">Membrane</keyword>
<evidence type="ECO:0000313" key="2">
    <source>
        <dbReference type="EMBL" id="GAF82014.1"/>
    </source>
</evidence>
<gene>
    <name evidence="2" type="ORF">S01H1_04039</name>
</gene>
<feature type="transmembrane region" description="Helical" evidence="1">
    <location>
        <begin position="300"/>
        <end position="317"/>
    </location>
</feature>
<evidence type="ECO:0000256" key="1">
    <source>
        <dbReference type="SAM" id="Phobius"/>
    </source>
</evidence>
<feature type="transmembrane region" description="Helical" evidence="1">
    <location>
        <begin position="198"/>
        <end position="216"/>
    </location>
</feature>
<dbReference type="EMBL" id="BARS01002156">
    <property type="protein sequence ID" value="GAF82014.1"/>
    <property type="molecule type" value="Genomic_DNA"/>
</dbReference>
<feature type="transmembrane region" description="Helical" evidence="1">
    <location>
        <begin position="21"/>
        <end position="40"/>
    </location>
</feature>
<name>X0SLY0_9ZZZZ</name>
<feature type="transmembrane region" description="Helical" evidence="1">
    <location>
        <begin position="128"/>
        <end position="146"/>
    </location>
</feature>
<organism evidence="2">
    <name type="scientific">marine sediment metagenome</name>
    <dbReference type="NCBI Taxonomy" id="412755"/>
    <lineage>
        <taxon>unclassified sequences</taxon>
        <taxon>metagenomes</taxon>
        <taxon>ecological metagenomes</taxon>
    </lineage>
</organism>
<proteinExistence type="predicted"/>
<feature type="transmembrane region" description="Helical" evidence="1">
    <location>
        <begin position="228"/>
        <end position="248"/>
    </location>
</feature>
<feature type="non-terminal residue" evidence="2">
    <location>
        <position position="465"/>
    </location>
</feature>
<sequence length="465" mass="51538">MSATSAGEPSKVAAEHSRLVTWWNISIAFMIFAVVAYIFAGTAADPDLWGHLRFGQDIRKAREVVTTDPYSYLTSGQVWINHEWLAEVVFSWVFDVAGSAGLVLLKLAIGLLAVLCTYLYLRRRGVRIYIAAVVSLLLALPLVPTLRTVRPQLFTLLFFTFTMLSLSIAHHHSPLLLLAMPLYFVIWCNAHGGFVAGALIVLLWFVADSVVLLVRARRPKELLSSSHLLKLGATLAALLVTLLNPYGLELWRFLLRTATVPRPEITEWRPIGIISTLGAIYVVLLVIASAALIGSRRERPPALIMVYACTALLPLVAVRHLSLFAVAAAVICGEHIQDVWERRPRLRGQSPRAGPKPRLVRLLLGLSCVLGVALIGASFRALPCIQLEGGDYPVRAIALIKASVPQGNLAIHFNWGEYAIWHLGPRIKVSLDGRRETVYSEEIYRENLRFMTGVGQWDALLEEHD</sequence>
<comment type="caution">
    <text evidence="2">The sequence shown here is derived from an EMBL/GenBank/DDBJ whole genome shotgun (WGS) entry which is preliminary data.</text>
</comment>
<feature type="transmembrane region" description="Helical" evidence="1">
    <location>
        <begin position="175"/>
        <end position="192"/>
    </location>
</feature>
<protein>
    <recommendedName>
        <fullName evidence="3">Glycosyltransferase RgtA/B/C/D-like domain-containing protein</fullName>
    </recommendedName>
</protein>